<organism evidence="1 2">
    <name type="scientific">Clonostachys solani</name>
    <dbReference type="NCBI Taxonomy" id="160281"/>
    <lineage>
        <taxon>Eukaryota</taxon>
        <taxon>Fungi</taxon>
        <taxon>Dikarya</taxon>
        <taxon>Ascomycota</taxon>
        <taxon>Pezizomycotina</taxon>
        <taxon>Sordariomycetes</taxon>
        <taxon>Hypocreomycetidae</taxon>
        <taxon>Hypocreales</taxon>
        <taxon>Bionectriaceae</taxon>
        <taxon>Clonostachys</taxon>
    </lineage>
</organism>
<dbReference type="Gene3D" id="3.30.530.20">
    <property type="match status" value="1"/>
</dbReference>
<dbReference type="AlphaFoldDB" id="A0A9P0EKP4"/>
<dbReference type="EMBL" id="CABFOC020000039">
    <property type="protein sequence ID" value="CAH0051128.1"/>
    <property type="molecule type" value="Genomic_DNA"/>
</dbReference>
<dbReference type="PANTHER" id="PTHR36166">
    <property type="entry name" value="CHROMOSOME 9, WHOLE GENOME SHOTGUN SEQUENCE"/>
    <property type="match status" value="1"/>
</dbReference>
<dbReference type="InterPro" id="IPR023393">
    <property type="entry name" value="START-like_dom_sf"/>
</dbReference>
<accession>A0A9P0EKP4</accession>
<dbReference type="SUPFAM" id="SSF55961">
    <property type="entry name" value="Bet v1-like"/>
    <property type="match status" value="1"/>
</dbReference>
<dbReference type="Proteomes" id="UP000775872">
    <property type="component" value="Unassembled WGS sequence"/>
</dbReference>
<evidence type="ECO:0000313" key="2">
    <source>
        <dbReference type="Proteomes" id="UP000775872"/>
    </source>
</evidence>
<feature type="non-terminal residue" evidence="1">
    <location>
        <position position="1"/>
    </location>
</feature>
<proteinExistence type="predicted"/>
<reference evidence="1" key="1">
    <citation type="submission" date="2021-10" db="EMBL/GenBank/DDBJ databases">
        <authorList>
            <person name="Piombo E."/>
        </authorList>
    </citation>
    <scope>NUCLEOTIDE SEQUENCE</scope>
</reference>
<dbReference type="OrthoDB" id="509124at2759"/>
<keyword evidence="2" id="KW-1185">Reference proteome</keyword>
<name>A0A9P0EKP4_9HYPO</name>
<evidence type="ECO:0008006" key="3">
    <source>
        <dbReference type="Google" id="ProtNLM"/>
    </source>
</evidence>
<evidence type="ECO:0000313" key="1">
    <source>
        <dbReference type="EMBL" id="CAH0051128.1"/>
    </source>
</evidence>
<gene>
    <name evidence="1" type="ORF">CSOL1703_00016025</name>
</gene>
<protein>
    <recommendedName>
        <fullName evidence="3">SRPBCC domain-containing protein</fullName>
    </recommendedName>
</protein>
<dbReference type="PANTHER" id="PTHR36166:SF1">
    <property type="entry name" value="SRPBCC DOMAIN-CONTAINING PROTEIN"/>
    <property type="match status" value="1"/>
</dbReference>
<comment type="caution">
    <text evidence="1">The sequence shown here is derived from an EMBL/GenBank/DDBJ whole genome shotgun (WGS) entry which is preliminary data.</text>
</comment>
<sequence length="175" mass="19631">MGRPITVSSQIEIKASPASVRSVFLDFPRYKYWQQGWEITPNRPNETKFNLSIGSRLRVNIHGENSAECFSWEATLPGFSGKRNFYFSPSKVNPGATTFIQEEHFTGALTHMFGAWTKKNPQMVFWDLFNAALKKEVETSTTQTPELGDTSMDSQAYYTPSLASELGDTSVQVTG</sequence>